<dbReference type="AlphaFoldDB" id="F2JSQ2"/>
<keyword evidence="10" id="KW-1185">Reference proteome</keyword>
<dbReference type="InterPro" id="IPR042176">
    <property type="entry name" value="Pantoate_ligase_C"/>
</dbReference>
<evidence type="ECO:0000256" key="8">
    <source>
        <dbReference type="HAMAP-Rule" id="MF_00158"/>
    </source>
</evidence>
<dbReference type="Gene3D" id="3.40.50.620">
    <property type="entry name" value="HUPs"/>
    <property type="match status" value="1"/>
</dbReference>
<comment type="subcellular location">
    <subcellularLocation>
        <location evidence="8">Cytoplasm</location>
    </subcellularLocation>
</comment>
<comment type="function">
    <text evidence="8">Catalyzes the condensation of pantoate with beta-alanine in an ATP-dependent reaction via a pantoyl-adenylate intermediate.</text>
</comment>
<feature type="active site" description="Proton donor" evidence="8">
    <location>
        <position position="35"/>
    </location>
</feature>
<keyword evidence="8" id="KW-0963">Cytoplasm</keyword>
<evidence type="ECO:0000256" key="6">
    <source>
        <dbReference type="ARBA" id="ARBA00022840"/>
    </source>
</evidence>
<accession>F2JSQ2</accession>
<dbReference type="InterPro" id="IPR014729">
    <property type="entry name" value="Rossmann-like_a/b/a_fold"/>
</dbReference>
<name>F2JSQ2_CELLD</name>
<organism evidence="9 10">
    <name type="scientific">Cellulosilyticum lentocellum (strain ATCC 49066 / DSM 5427 / NCIMB 11756 / RHM5)</name>
    <name type="common">Clostridium lentocellum</name>
    <dbReference type="NCBI Taxonomy" id="642492"/>
    <lineage>
        <taxon>Bacteria</taxon>
        <taxon>Bacillati</taxon>
        <taxon>Bacillota</taxon>
        <taxon>Clostridia</taxon>
        <taxon>Lachnospirales</taxon>
        <taxon>Cellulosilyticaceae</taxon>
        <taxon>Cellulosilyticum</taxon>
    </lineage>
</organism>
<dbReference type="HOGENOM" id="CLU_047148_0_0_9"/>
<protein>
    <recommendedName>
        <fullName evidence="8">Pantothenate synthetase</fullName>
        <shortName evidence="8">PS</shortName>
        <ecNumber evidence="8">6.3.2.1</ecNumber>
    </recommendedName>
    <alternativeName>
        <fullName evidence="8">Pantoate--beta-alanine ligase</fullName>
    </alternativeName>
    <alternativeName>
        <fullName evidence="8">Pantoate-activating enzyme</fullName>
    </alternativeName>
</protein>
<comment type="miscellaneous">
    <text evidence="8">The reaction proceeds by a bi uni uni bi ping pong mechanism.</text>
</comment>
<proteinExistence type="inferred from homology"/>
<dbReference type="eggNOG" id="COG0414">
    <property type="taxonomic scope" value="Bacteria"/>
</dbReference>
<dbReference type="PANTHER" id="PTHR21299">
    <property type="entry name" value="CYTIDYLATE KINASE/PANTOATE-BETA-ALANINE LIGASE"/>
    <property type="match status" value="1"/>
</dbReference>
<dbReference type="GO" id="GO:0015940">
    <property type="term" value="P:pantothenate biosynthetic process"/>
    <property type="evidence" value="ECO:0007669"/>
    <property type="project" value="UniProtKB-UniRule"/>
</dbReference>
<dbReference type="KEGG" id="cle:Clole_1157"/>
<dbReference type="InterPro" id="IPR003721">
    <property type="entry name" value="Pantoate_ligase"/>
</dbReference>
<comment type="caution">
    <text evidence="8">Lacks conserved residue(s) required for the propagation of feature annotation.</text>
</comment>
<dbReference type="Gene3D" id="3.30.1300.10">
    <property type="entry name" value="Pantoate-beta-alanine ligase, C-terminal domain"/>
    <property type="match status" value="1"/>
</dbReference>
<comment type="subunit">
    <text evidence="8">Homodimer.</text>
</comment>
<dbReference type="GO" id="GO:0005524">
    <property type="term" value="F:ATP binding"/>
    <property type="evidence" value="ECO:0007669"/>
    <property type="project" value="UniProtKB-KW"/>
</dbReference>
<keyword evidence="4 8" id="KW-0566">Pantothenate biosynthesis</keyword>
<dbReference type="UniPathway" id="UPA00028">
    <property type="reaction ID" value="UER00005"/>
</dbReference>
<evidence type="ECO:0000256" key="1">
    <source>
        <dbReference type="ARBA" id="ARBA00004990"/>
    </source>
</evidence>
<dbReference type="GO" id="GO:0005829">
    <property type="term" value="C:cytosol"/>
    <property type="evidence" value="ECO:0007669"/>
    <property type="project" value="TreeGrafter"/>
</dbReference>
<keyword evidence="3 8" id="KW-0436">Ligase</keyword>
<evidence type="ECO:0000256" key="7">
    <source>
        <dbReference type="ARBA" id="ARBA00048258"/>
    </source>
</evidence>
<sequence length="280" mass="32493">MDIMTSLEAMTAKLDRIGRRSIGLIMTKGALHEGHIALIKAARAENEYIIVSSFLHPHEFSSEEAYKLYPRQVEEDQEIASKAGVDFFFCPSYEGLYPNGSSTYVSIYTPLMNRLEGQIHPKYYQSFLTTANLLLSCIRPQRYYISEKDFQKKALLSQLIRDFHYVCEIRVLPTEREADGLIIGSRNTLLEPEERRLAPLLYHTLKKAELAYQRGNISSYKLKLLLETEIKRYYRIQLEYVDVLEIERLTSIETIIEEALIVMSIRLGSVRLSDYIYLNK</sequence>
<comment type="similarity">
    <text evidence="2 8">Belongs to the pantothenate synthetase family.</text>
</comment>
<comment type="pathway">
    <text evidence="1 8">Cofactor biosynthesis; (R)-pantothenate biosynthesis; (R)-pantothenate from (R)-pantoate and beta-alanine: step 1/1.</text>
</comment>
<evidence type="ECO:0000256" key="2">
    <source>
        <dbReference type="ARBA" id="ARBA00009256"/>
    </source>
</evidence>
<gene>
    <name evidence="8" type="primary">panC</name>
    <name evidence="9" type="ordered locus">Clole_1157</name>
</gene>
<feature type="binding site" evidence="8">
    <location>
        <begin position="183"/>
        <end position="186"/>
    </location>
    <ligand>
        <name>ATP</name>
        <dbReference type="ChEBI" id="CHEBI:30616"/>
    </ligand>
</feature>
<dbReference type="Proteomes" id="UP000008467">
    <property type="component" value="Chromosome"/>
</dbReference>
<dbReference type="RefSeq" id="WP_013656185.1">
    <property type="nucleotide sequence ID" value="NC_015275.1"/>
</dbReference>
<evidence type="ECO:0000256" key="4">
    <source>
        <dbReference type="ARBA" id="ARBA00022655"/>
    </source>
</evidence>
<evidence type="ECO:0000313" key="10">
    <source>
        <dbReference type="Proteomes" id="UP000008467"/>
    </source>
</evidence>
<reference evidence="9 10" key="1">
    <citation type="journal article" date="2011" name="J. Bacteriol.">
        <title>Complete genome sequence of the cellulose-degrading bacterium Cellulosilyticum lentocellum.</title>
        <authorList>
            <consortium name="US DOE Joint Genome Institute"/>
            <person name="Miller D.A."/>
            <person name="Suen G."/>
            <person name="Bruce D."/>
            <person name="Copeland A."/>
            <person name="Cheng J.F."/>
            <person name="Detter C."/>
            <person name="Goodwin L.A."/>
            <person name="Han C.S."/>
            <person name="Hauser L.J."/>
            <person name="Land M.L."/>
            <person name="Lapidus A."/>
            <person name="Lucas S."/>
            <person name="Meincke L."/>
            <person name="Pitluck S."/>
            <person name="Tapia R."/>
            <person name="Teshima H."/>
            <person name="Woyke T."/>
            <person name="Fox B.G."/>
            <person name="Angert E.R."/>
            <person name="Currie C.R."/>
        </authorList>
    </citation>
    <scope>NUCLEOTIDE SEQUENCE [LARGE SCALE GENOMIC DNA]</scope>
    <source>
        <strain evidence="10">ATCC 49066 / DSM 5427 / NCIMB 11756 / RHM5</strain>
    </source>
</reference>
<dbReference type="PANTHER" id="PTHR21299:SF1">
    <property type="entry name" value="PANTOATE--BETA-ALANINE LIGASE"/>
    <property type="match status" value="1"/>
</dbReference>
<dbReference type="Pfam" id="PF02569">
    <property type="entry name" value="Pantoate_ligase"/>
    <property type="match status" value="1"/>
</dbReference>
<comment type="catalytic activity">
    <reaction evidence="7 8">
        <text>(R)-pantoate + beta-alanine + ATP = (R)-pantothenate + AMP + diphosphate + H(+)</text>
        <dbReference type="Rhea" id="RHEA:10912"/>
        <dbReference type="ChEBI" id="CHEBI:15378"/>
        <dbReference type="ChEBI" id="CHEBI:15980"/>
        <dbReference type="ChEBI" id="CHEBI:29032"/>
        <dbReference type="ChEBI" id="CHEBI:30616"/>
        <dbReference type="ChEBI" id="CHEBI:33019"/>
        <dbReference type="ChEBI" id="CHEBI:57966"/>
        <dbReference type="ChEBI" id="CHEBI:456215"/>
        <dbReference type="EC" id="6.3.2.1"/>
    </reaction>
</comment>
<keyword evidence="6 8" id="KW-0067">ATP-binding</keyword>
<evidence type="ECO:0000256" key="3">
    <source>
        <dbReference type="ARBA" id="ARBA00022598"/>
    </source>
</evidence>
<dbReference type="SUPFAM" id="SSF52374">
    <property type="entry name" value="Nucleotidylyl transferase"/>
    <property type="match status" value="1"/>
</dbReference>
<evidence type="ECO:0000313" key="9">
    <source>
        <dbReference type="EMBL" id="ADZ82886.1"/>
    </source>
</evidence>
<dbReference type="EC" id="6.3.2.1" evidence="8"/>
<dbReference type="GO" id="GO:0004592">
    <property type="term" value="F:pantoate-beta-alanine ligase activity"/>
    <property type="evidence" value="ECO:0007669"/>
    <property type="project" value="UniProtKB-UniRule"/>
</dbReference>
<evidence type="ECO:0000256" key="5">
    <source>
        <dbReference type="ARBA" id="ARBA00022741"/>
    </source>
</evidence>
<keyword evidence="5 8" id="KW-0547">Nucleotide-binding</keyword>
<dbReference type="STRING" id="642492.Clole_1157"/>
<dbReference type="EMBL" id="CP002582">
    <property type="protein sequence ID" value="ADZ82886.1"/>
    <property type="molecule type" value="Genomic_DNA"/>
</dbReference>
<dbReference type="HAMAP" id="MF_00158">
    <property type="entry name" value="PanC"/>
    <property type="match status" value="1"/>
</dbReference>